<protein>
    <submittedName>
        <fullName evidence="2">Uncharacterized protein</fullName>
    </submittedName>
</protein>
<dbReference type="Proteomes" id="UP000054408">
    <property type="component" value="Unassembled WGS sequence"/>
</dbReference>
<accession>A0A0L0DNC1</accession>
<organism evidence="2 3">
    <name type="scientific">Thecamonas trahens ATCC 50062</name>
    <dbReference type="NCBI Taxonomy" id="461836"/>
    <lineage>
        <taxon>Eukaryota</taxon>
        <taxon>Apusozoa</taxon>
        <taxon>Apusomonadida</taxon>
        <taxon>Apusomonadidae</taxon>
        <taxon>Thecamonas</taxon>
    </lineage>
</organism>
<dbReference type="RefSeq" id="XP_013761837.1">
    <property type="nucleotide sequence ID" value="XM_013906383.1"/>
</dbReference>
<evidence type="ECO:0000313" key="3">
    <source>
        <dbReference type="Proteomes" id="UP000054408"/>
    </source>
</evidence>
<proteinExistence type="predicted"/>
<dbReference type="eggNOG" id="ENOG502S3BJ">
    <property type="taxonomic scope" value="Eukaryota"/>
</dbReference>
<name>A0A0L0DNC1_THETB</name>
<evidence type="ECO:0000256" key="1">
    <source>
        <dbReference type="SAM" id="SignalP"/>
    </source>
</evidence>
<dbReference type="OrthoDB" id="18783at2759"/>
<dbReference type="OMA" id="FIRNPAY"/>
<sequence>MARLLLALAALTLATALAAVPGPTATASLPNPISYQLHSYDDLDLWPQTLAKAPLAAPHVDALWYKIDPHYAPPEFCADQPSVTSPWAAKYGCFLLNHNPLSEARAYNSSDDVLAFIRNPAYAAYFGPAADQPVTIAWCFKIDGFAPCDGSPRAEAFLGAFGELFDALVALEIDPRFSVSFVLDGSGVPSEGATCLARFTNASLPGKPFLPATWAYDVLGSSTPLAAGFSNNASAGYDRFEVFDAAVPTPTYVAMAELGWGKFGANPWPLLVWEPSAQVVINAVAELYVAHASAGPPSGLRFAINIDPLQFALYVAPQSAVGYMGQLAPDAAAPWALLDGALVYTNPSGVVEAAPLDGHALAGPAIAAPIGVAECGRLVGAGESAALFERCMVSISTTTGMLAWGNVTALRPGPSGCQVIGGSEALLVYVCDSGASALIVDVASGAEAKFAAPTGETISAKGGGSGWRASDGGYGLVVGSASRRILMGVAMSAGTSGQLAVIGAGSRPRAAARPAGEWVVVVATDGWCWNSNEHNKATSPATCDFVPSATPNVLNYLLVPTAAESLDAILARGKVLTPCTPGVIVGSLGSGSAPAVAVTPSSEVLTLFGGLPANTPDVGSCGLPDYASGALVAQWPWRV</sequence>
<dbReference type="AlphaFoldDB" id="A0A0L0DNC1"/>
<evidence type="ECO:0000313" key="2">
    <source>
        <dbReference type="EMBL" id="KNC53516.1"/>
    </source>
</evidence>
<dbReference type="GeneID" id="25560987"/>
<keyword evidence="1" id="KW-0732">Signal</keyword>
<feature type="signal peptide" evidence="1">
    <location>
        <begin position="1"/>
        <end position="18"/>
    </location>
</feature>
<feature type="chain" id="PRO_5005537679" evidence="1">
    <location>
        <begin position="19"/>
        <end position="639"/>
    </location>
</feature>
<gene>
    <name evidence="2" type="ORF">AMSG_01229</name>
</gene>
<reference evidence="2 3" key="1">
    <citation type="submission" date="2010-05" db="EMBL/GenBank/DDBJ databases">
        <title>The Genome Sequence of Thecamonas trahens ATCC 50062.</title>
        <authorList>
            <consortium name="The Broad Institute Genome Sequencing Platform"/>
            <person name="Russ C."/>
            <person name="Cuomo C."/>
            <person name="Shea T."/>
            <person name="Young S.K."/>
            <person name="Zeng Q."/>
            <person name="Koehrsen M."/>
            <person name="Haas B."/>
            <person name="Borodovsky M."/>
            <person name="Guigo R."/>
            <person name="Alvarado L."/>
            <person name="Berlin A."/>
            <person name="Bochicchio J."/>
            <person name="Borenstein D."/>
            <person name="Chapman S."/>
            <person name="Chen Z."/>
            <person name="Freedman E."/>
            <person name="Gellesch M."/>
            <person name="Goldberg J."/>
            <person name="Griggs A."/>
            <person name="Gujja S."/>
            <person name="Heilman E."/>
            <person name="Heiman D."/>
            <person name="Hepburn T."/>
            <person name="Howarth C."/>
            <person name="Jen D."/>
            <person name="Larson L."/>
            <person name="Mehta T."/>
            <person name="Park D."/>
            <person name="Pearson M."/>
            <person name="Roberts A."/>
            <person name="Saif S."/>
            <person name="Shenoy N."/>
            <person name="Sisk P."/>
            <person name="Stolte C."/>
            <person name="Sykes S."/>
            <person name="Thomson T."/>
            <person name="Walk T."/>
            <person name="White J."/>
            <person name="Yandava C."/>
            <person name="Burger G."/>
            <person name="Gray M.W."/>
            <person name="Holland P.W.H."/>
            <person name="King N."/>
            <person name="Lang F.B.F."/>
            <person name="Roger A.J."/>
            <person name="Ruiz-Trillo I."/>
            <person name="Lander E."/>
            <person name="Nusbaum C."/>
        </authorList>
    </citation>
    <scope>NUCLEOTIDE SEQUENCE [LARGE SCALE GENOMIC DNA]</scope>
    <source>
        <strain evidence="2 3">ATCC 50062</strain>
    </source>
</reference>
<keyword evidence="3" id="KW-1185">Reference proteome</keyword>
<dbReference type="EMBL" id="GL349437">
    <property type="protein sequence ID" value="KNC53516.1"/>
    <property type="molecule type" value="Genomic_DNA"/>
</dbReference>